<dbReference type="GO" id="GO:0005543">
    <property type="term" value="F:phospholipid binding"/>
    <property type="evidence" value="ECO:0007669"/>
    <property type="project" value="TreeGrafter"/>
</dbReference>
<feature type="region of interest" description="Disordered" evidence="11">
    <location>
        <begin position="206"/>
        <end position="299"/>
    </location>
</feature>
<name>A0AAV1HRJ2_9CHLO</name>
<dbReference type="AlphaFoldDB" id="A0AAV1HRJ2"/>
<dbReference type="GO" id="GO:0031369">
    <property type="term" value="F:translation initiation factor binding"/>
    <property type="evidence" value="ECO:0007669"/>
    <property type="project" value="TreeGrafter"/>
</dbReference>
<dbReference type="GO" id="GO:0005737">
    <property type="term" value="C:cytoplasm"/>
    <property type="evidence" value="ECO:0007669"/>
    <property type="project" value="TreeGrafter"/>
</dbReference>
<keyword evidence="5" id="KW-0653">Protein transport</keyword>
<keyword evidence="4" id="KW-0509">mRNA transport</keyword>
<evidence type="ECO:0000256" key="7">
    <source>
        <dbReference type="ARBA" id="ARBA00023132"/>
    </source>
</evidence>
<feature type="compositionally biased region" description="Low complexity" evidence="11">
    <location>
        <begin position="206"/>
        <end position="215"/>
    </location>
</feature>
<gene>
    <name evidence="12" type="ORF">CVIRNUC_000871</name>
</gene>
<evidence type="ECO:0000256" key="6">
    <source>
        <dbReference type="ARBA" id="ARBA00023010"/>
    </source>
</evidence>
<protein>
    <recommendedName>
        <fullName evidence="9">mRNA export factor GLE1</fullName>
    </recommendedName>
    <alternativeName>
        <fullName evidence="10">Nucleoporin GLE1</fullName>
    </alternativeName>
</protein>
<dbReference type="Pfam" id="PF07817">
    <property type="entry name" value="GLE1"/>
    <property type="match status" value="1"/>
</dbReference>
<evidence type="ECO:0000256" key="11">
    <source>
        <dbReference type="SAM" id="MobiDB-lite"/>
    </source>
</evidence>
<dbReference type="Proteomes" id="UP001314263">
    <property type="component" value="Unassembled WGS sequence"/>
</dbReference>
<dbReference type="GO" id="GO:0044614">
    <property type="term" value="C:nuclear pore cytoplasmic filaments"/>
    <property type="evidence" value="ECO:0007669"/>
    <property type="project" value="TreeGrafter"/>
</dbReference>
<keyword evidence="7" id="KW-0906">Nuclear pore complex</keyword>
<keyword evidence="8" id="KW-0539">Nucleus</keyword>
<keyword evidence="13" id="KW-1185">Reference proteome</keyword>
<dbReference type="InterPro" id="IPR038506">
    <property type="entry name" value="GLE1-like_sf"/>
</dbReference>
<feature type="compositionally biased region" description="Low complexity" evidence="11">
    <location>
        <begin position="165"/>
        <end position="175"/>
    </location>
</feature>
<evidence type="ECO:0000256" key="9">
    <source>
        <dbReference type="ARBA" id="ARBA00026227"/>
    </source>
</evidence>
<reference evidence="12 13" key="1">
    <citation type="submission" date="2023-10" db="EMBL/GenBank/DDBJ databases">
        <authorList>
            <person name="Maclean D."/>
            <person name="Macfadyen A."/>
        </authorList>
    </citation>
    <scope>NUCLEOTIDE SEQUENCE [LARGE SCALE GENOMIC DNA]</scope>
</reference>
<keyword evidence="6" id="KW-0811">Translocation</keyword>
<feature type="compositionally biased region" description="Basic residues" evidence="11">
    <location>
        <begin position="1"/>
        <end position="12"/>
    </location>
</feature>
<dbReference type="EMBL" id="CAUYUE010000001">
    <property type="protein sequence ID" value="CAK0737199.1"/>
    <property type="molecule type" value="Genomic_DNA"/>
</dbReference>
<comment type="subcellular location">
    <subcellularLocation>
        <location evidence="1">Nucleus</location>
        <location evidence="1">Nuclear pore complex</location>
    </subcellularLocation>
</comment>
<evidence type="ECO:0000256" key="5">
    <source>
        <dbReference type="ARBA" id="ARBA00022927"/>
    </source>
</evidence>
<evidence type="ECO:0000313" key="13">
    <source>
        <dbReference type="Proteomes" id="UP001314263"/>
    </source>
</evidence>
<dbReference type="GO" id="GO:0016973">
    <property type="term" value="P:poly(A)+ mRNA export from nucleus"/>
    <property type="evidence" value="ECO:0007669"/>
    <property type="project" value="InterPro"/>
</dbReference>
<evidence type="ECO:0000256" key="3">
    <source>
        <dbReference type="ARBA" id="ARBA00022448"/>
    </source>
</evidence>
<evidence type="ECO:0000256" key="8">
    <source>
        <dbReference type="ARBA" id="ARBA00023242"/>
    </source>
</evidence>
<evidence type="ECO:0000313" key="12">
    <source>
        <dbReference type="EMBL" id="CAK0737199.1"/>
    </source>
</evidence>
<evidence type="ECO:0000256" key="4">
    <source>
        <dbReference type="ARBA" id="ARBA00022816"/>
    </source>
</evidence>
<accession>A0AAV1HRJ2</accession>
<dbReference type="GO" id="GO:0015031">
    <property type="term" value="P:protein transport"/>
    <property type="evidence" value="ECO:0007669"/>
    <property type="project" value="UniProtKB-KW"/>
</dbReference>
<feature type="compositionally biased region" description="Basic and acidic residues" evidence="11">
    <location>
        <begin position="216"/>
        <end position="246"/>
    </location>
</feature>
<feature type="compositionally biased region" description="Low complexity" evidence="11">
    <location>
        <begin position="25"/>
        <end position="39"/>
    </location>
</feature>
<dbReference type="GO" id="GO:0000822">
    <property type="term" value="F:inositol hexakisphosphate binding"/>
    <property type="evidence" value="ECO:0007669"/>
    <property type="project" value="TreeGrafter"/>
</dbReference>
<comment type="similarity">
    <text evidence="2">Belongs to the GLE1 family.</text>
</comment>
<evidence type="ECO:0000256" key="10">
    <source>
        <dbReference type="ARBA" id="ARBA00029983"/>
    </source>
</evidence>
<sequence length="601" mass="66259">MSVTRRLRRPHTGSKLNGSSVSGFNATSWASSRRTASNSKGCFRAPSGLTDSEKSDNGDNGSPRYSFMAPSGYTDSSSDEDEVTSRPPAAVRQLRALTPPQRAAADRSALARQQLLEATQRTIGQFDAAVLEIDTEEAEELARVCAAMQRLRAEDADRAAERAEAAQGQSAEALSRLQDAHRRKARQLKDSADAVQQVAAEKAAKQAAAEQAAQEAAEKQRREAEQKRQQQEEEERRQEEFRKQEEAAAAAEAAQRAQQKQEQQRQAAATPAQPPRDAQGSASAIRVAPGAAADADSAQNAVRAAEAEAKGLIEDDSQKKERRRVDKFITLQVQQISATQQQVRAKAQALNQFLRSMQGPGRAYTLLQLSRRLLSYCEAQVALSHPSAFAVAEVTASVLGMHADFAPILLGKLHEACMLAVPKVHILYKGRDQDKHLRLMGYKRLEQAGDAKTSNAGPQWEATDDYASRMQGFMMFYGALCQSEQPGNPVDLAHAWRFVARLLNHLPAARMTATALEAFLKAAGFRMHRVYGRQFQKLLGHIDSVFLPDLEKQGDPEARPVMSRLRTYMHGGQFQREPELRRMPVSDESTADLVYKDGGRW</sequence>
<feature type="compositionally biased region" description="Low complexity" evidence="11">
    <location>
        <begin position="247"/>
        <end position="299"/>
    </location>
</feature>
<dbReference type="PANTHER" id="PTHR12960:SF0">
    <property type="entry name" value="MRNA EXPORT FACTOR GLE1"/>
    <property type="match status" value="1"/>
</dbReference>
<comment type="caution">
    <text evidence="12">The sequence shown here is derived from an EMBL/GenBank/DDBJ whole genome shotgun (WGS) entry which is preliminary data.</text>
</comment>
<feature type="compositionally biased region" description="Polar residues" evidence="11">
    <location>
        <begin position="14"/>
        <end position="24"/>
    </location>
</feature>
<keyword evidence="3" id="KW-0813">Transport</keyword>
<dbReference type="PANTHER" id="PTHR12960">
    <property type="entry name" value="GLE-1-RELATED"/>
    <property type="match status" value="1"/>
</dbReference>
<dbReference type="Gene3D" id="1.25.40.510">
    <property type="entry name" value="GLE1-like"/>
    <property type="match status" value="1"/>
</dbReference>
<feature type="region of interest" description="Disordered" evidence="11">
    <location>
        <begin position="1"/>
        <end position="109"/>
    </location>
</feature>
<evidence type="ECO:0000256" key="2">
    <source>
        <dbReference type="ARBA" id="ARBA00011056"/>
    </source>
</evidence>
<organism evidence="12 13">
    <name type="scientific">Coccomyxa viridis</name>
    <dbReference type="NCBI Taxonomy" id="1274662"/>
    <lineage>
        <taxon>Eukaryota</taxon>
        <taxon>Viridiplantae</taxon>
        <taxon>Chlorophyta</taxon>
        <taxon>core chlorophytes</taxon>
        <taxon>Trebouxiophyceae</taxon>
        <taxon>Trebouxiophyceae incertae sedis</taxon>
        <taxon>Coccomyxaceae</taxon>
        <taxon>Coccomyxa</taxon>
    </lineage>
</organism>
<proteinExistence type="inferred from homology"/>
<evidence type="ECO:0000256" key="1">
    <source>
        <dbReference type="ARBA" id="ARBA00004567"/>
    </source>
</evidence>
<dbReference type="InterPro" id="IPR012476">
    <property type="entry name" value="GLE1"/>
</dbReference>
<feature type="region of interest" description="Disordered" evidence="11">
    <location>
        <begin position="159"/>
        <end position="193"/>
    </location>
</feature>